<evidence type="ECO:0000313" key="3">
    <source>
        <dbReference type="EMBL" id="PHN08394.1"/>
    </source>
</evidence>
<accession>A0A2D0NIR6</accession>
<dbReference type="Pfam" id="PF09586">
    <property type="entry name" value="YfhO"/>
    <property type="match status" value="1"/>
</dbReference>
<feature type="transmembrane region" description="Helical" evidence="2">
    <location>
        <begin position="6"/>
        <end position="24"/>
    </location>
</feature>
<keyword evidence="2" id="KW-0812">Transmembrane</keyword>
<feature type="region of interest" description="Disordered" evidence="1">
    <location>
        <begin position="809"/>
        <end position="835"/>
    </location>
</feature>
<evidence type="ECO:0000256" key="2">
    <source>
        <dbReference type="SAM" id="Phobius"/>
    </source>
</evidence>
<evidence type="ECO:0008006" key="5">
    <source>
        <dbReference type="Google" id="ProtNLM"/>
    </source>
</evidence>
<feature type="transmembrane region" description="Helical" evidence="2">
    <location>
        <begin position="492"/>
        <end position="511"/>
    </location>
</feature>
<feature type="transmembrane region" description="Helical" evidence="2">
    <location>
        <begin position="142"/>
        <end position="162"/>
    </location>
</feature>
<feature type="transmembrane region" description="Helical" evidence="2">
    <location>
        <begin position="406"/>
        <end position="426"/>
    </location>
</feature>
<proteinExistence type="predicted"/>
<name>A0A2D0NIR6_FLAN2</name>
<sequence>MFKKLLPYISAVVLFLAISISYFFPQFNGQVMPKGDLTQWRGMVQEIKSYKAETGKDALWTNSMFGGMPTYQIDSVRKGNELTILEKIARLGIPSPAGHFFLAMLSFFIMLVVLRVNPWLAIVGAVSFGLTTNSLTIYEAGHISKFMALFYLPLVIAGMILAFRKQYLLGGAIFALGTGLNLWASHPQMSYYFVLTTVFFGVAQLIKSIKEQEVPDFLKAAGTLVVGGLLALGSTASNILPTLEYAEDTMRGKPILEAQGAVDPNNSSQTEGLAWNYAMAWSNGTIDLFSSFIPGVAGGGSGEPISRDSEIGRDLTSRGAQLPATFGAPLYWGDLPFTSGPIYFGAVIFLLFLMGISLVKGPVKWWLALGTLFTFMLSMGSNLEWFNRPIFDLVPLYNKFRTPNSVLGVTSVLVPALGLMAINRIVKGDVTKQEVMRSLMISGGILGGLCLFFLLLGPSMFDFTHMRDAQNAQTFRPELLVSMRQSLMQSDAFRSLALIALSAAGIWAFINNKIDQKWLILGLGALTLFDLWGVGRRYINAESFVPESQYQASFTPRPVDTQILQDPDPHYRVLDLTEATFEATKTSYYHKSIGGYHAAKLQRYQDIIDRHILQGNQGVLDMLNTKYIIQPGQNGQPAAQQNPDALGNAWFVNTIEMVADANAEIAALGNLDPSNVAVVNQEFQDYVSGMNLSPNGSINLTEYAPDKLTYQSNTSSEQLAVFSEVWYGPDKGWNAYIDGEPVDHIRVNYLLRALRVPAGQHTITFEFEPGVYKAGVAISLISSLIIILGVLGIAGYYGYQFWQRMQNQPAEPAPAPTKAKKTVARTKAKRKPRKK</sequence>
<feature type="transmembrane region" description="Helical" evidence="2">
    <location>
        <begin position="776"/>
        <end position="799"/>
    </location>
</feature>
<dbReference type="OrthoDB" id="9772884at2"/>
<dbReference type="InterPro" id="IPR018580">
    <property type="entry name" value="Uncharacterised_YfhO"/>
</dbReference>
<reference evidence="3 4" key="1">
    <citation type="submission" date="2017-10" db="EMBL/GenBank/DDBJ databases">
        <title>The draft genome sequence of Lewinella nigricans NBRC 102662.</title>
        <authorList>
            <person name="Wang K."/>
        </authorList>
    </citation>
    <scope>NUCLEOTIDE SEQUENCE [LARGE SCALE GENOMIC DNA]</scope>
    <source>
        <strain evidence="3 4">NBRC 102662</strain>
    </source>
</reference>
<keyword evidence="4" id="KW-1185">Reference proteome</keyword>
<evidence type="ECO:0000313" key="4">
    <source>
        <dbReference type="Proteomes" id="UP000223913"/>
    </source>
</evidence>
<feature type="transmembrane region" description="Helical" evidence="2">
    <location>
        <begin position="100"/>
        <end position="122"/>
    </location>
</feature>
<comment type="caution">
    <text evidence="3">The sequence shown here is derived from an EMBL/GenBank/DDBJ whole genome shotgun (WGS) entry which is preliminary data.</text>
</comment>
<keyword evidence="2" id="KW-0472">Membrane</keyword>
<dbReference type="PANTHER" id="PTHR38454:SF1">
    <property type="entry name" value="INTEGRAL MEMBRANE PROTEIN"/>
    <property type="match status" value="1"/>
</dbReference>
<feature type="transmembrane region" description="Helical" evidence="2">
    <location>
        <begin position="518"/>
        <end position="535"/>
    </location>
</feature>
<organism evidence="3 4">
    <name type="scientific">Flavilitoribacter nigricans (strain ATCC 23147 / DSM 23189 / NBRC 102662 / NCIMB 1420 / SS-2)</name>
    <name type="common">Lewinella nigricans</name>
    <dbReference type="NCBI Taxonomy" id="1122177"/>
    <lineage>
        <taxon>Bacteria</taxon>
        <taxon>Pseudomonadati</taxon>
        <taxon>Bacteroidota</taxon>
        <taxon>Saprospiria</taxon>
        <taxon>Saprospirales</taxon>
        <taxon>Lewinellaceae</taxon>
        <taxon>Flavilitoribacter</taxon>
    </lineage>
</organism>
<dbReference type="RefSeq" id="WP_099147986.1">
    <property type="nucleotide sequence ID" value="NZ_PDUD01000001.1"/>
</dbReference>
<feature type="transmembrane region" description="Helical" evidence="2">
    <location>
        <begin position="340"/>
        <end position="359"/>
    </location>
</feature>
<feature type="transmembrane region" description="Helical" evidence="2">
    <location>
        <begin position="167"/>
        <end position="184"/>
    </location>
</feature>
<dbReference type="EMBL" id="PDUD01000001">
    <property type="protein sequence ID" value="PHN08394.1"/>
    <property type="molecule type" value="Genomic_DNA"/>
</dbReference>
<feature type="transmembrane region" description="Helical" evidence="2">
    <location>
        <begin position="366"/>
        <end position="386"/>
    </location>
</feature>
<keyword evidence="2" id="KW-1133">Transmembrane helix</keyword>
<evidence type="ECO:0000256" key="1">
    <source>
        <dbReference type="SAM" id="MobiDB-lite"/>
    </source>
</evidence>
<feature type="transmembrane region" description="Helical" evidence="2">
    <location>
        <begin position="438"/>
        <end position="457"/>
    </location>
</feature>
<dbReference type="Proteomes" id="UP000223913">
    <property type="component" value="Unassembled WGS sequence"/>
</dbReference>
<protein>
    <recommendedName>
        <fullName evidence="5">YfhO family protein</fullName>
    </recommendedName>
</protein>
<dbReference type="AlphaFoldDB" id="A0A2D0NIR6"/>
<gene>
    <name evidence="3" type="ORF">CRP01_00340</name>
</gene>
<feature type="transmembrane region" description="Helical" evidence="2">
    <location>
        <begin position="190"/>
        <end position="206"/>
    </location>
</feature>
<feature type="transmembrane region" description="Helical" evidence="2">
    <location>
        <begin position="218"/>
        <end position="240"/>
    </location>
</feature>
<feature type="compositionally biased region" description="Basic residues" evidence="1">
    <location>
        <begin position="818"/>
        <end position="835"/>
    </location>
</feature>
<dbReference type="PANTHER" id="PTHR38454">
    <property type="entry name" value="INTEGRAL MEMBRANE PROTEIN-RELATED"/>
    <property type="match status" value="1"/>
</dbReference>